<dbReference type="Pfam" id="PF00501">
    <property type="entry name" value="AMP-binding"/>
    <property type="match status" value="1"/>
</dbReference>
<dbReference type="FunFam" id="3.40.50.12780:FF:000012">
    <property type="entry name" value="Non-ribosomal peptide synthetase"/>
    <property type="match status" value="1"/>
</dbReference>
<dbReference type="InterPro" id="IPR020845">
    <property type="entry name" value="AMP-binding_CS"/>
</dbReference>
<dbReference type="Gene3D" id="3.30.559.30">
    <property type="entry name" value="Nonribosomal peptide synthetase, condensation domain"/>
    <property type="match status" value="1"/>
</dbReference>
<dbReference type="Gene3D" id="3.30.300.30">
    <property type="match status" value="1"/>
</dbReference>
<keyword evidence="3" id="KW-0596">Phosphopantetheine</keyword>
<dbReference type="InterPro" id="IPR020806">
    <property type="entry name" value="PKS_PP-bd"/>
</dbReference>
<dbReference type="SUPFAM" id="SSF56801">
    <property type="entry name" value="Acetyl-CoA synthetase-like"/>
    <property type="match status" value="1"/>
</dbReference>
<protein>
    <submittedName>
        <fullName evidence="6">Amino acid adenylation domain-containing protein</fullName>
    </submittedName>
</protein>
<dbReference type="Pfam" id="PF13193">
    <property type="entry name" value="AMP-binding_C"/>
    <property type="match status" value="1"/>
</dbReference>
<dbReference type="PROSITE" id="PS00012">
    <property type="entry name" value="PHOSPHOPANTETHEINE"/>
    <property type="match status" value="1"/>
</dbReference>
<dbReference type="GO" id="GO:0043041">
    <property type="term" value="P:amino acid activation for nonribosomal peptide biosynthetic process"/>
    <property type="evidence" value="ECO:0007669"/>
    <property type="project" value="TreeGrafter"/>
</dbReference>
<dbReference type="SUPFAM" id="SSF53474">
    <property type="entry name" value="alpha/beta-Hydrolases"/>
    <property type="match status" value="1"/>
</dbReference>
<dbReference type="EMBL" id="CAADFU010000035">
    <property type="protein sequence ID" value="VFK44225.1"/>
    <property type="molecule type" value="Genomic_DNA"/>
</dbReference>
<dbReference type="EMBL" id="CAADFR010000023">
    <property type="protein sequence ID" value="VFK38282.1"/>
    <property type="molecule type" value="Genomic_DNA"/>
</dbReference>
<proteinExistence type="inferred from homology"/>
<evidence type="ECO:0000313" key="6">
    <source>
        <dbReference type="EMBL" id="VFK38282.1"/>
    </source>
</evidence>
<dbReference type="InterPro" id="IPR036736">
    <property type="entry name" value="ACP-like_sf"/>
</dbReference>
<dbReference type="InterPro" id="IPR029058">
    <property type="entry name" value="AB_hydrolase_fold"/>
</dbReference>
<dbReference type="Pfam" id="PF00550">
    <property type="entry name" value="PP-binding"/>
    <property type="match status" value="1"/>
</dbReference>
<dbReference type="InterPro" id="IPR025110">
    <property type="entry name" value="AMP-bd_C"/>
</dbReference>
<dbReference type="InterPro" id="IPR006162">
    <property type="entry name" value="Ppantetheine_attach_site"/>
</dbReference>
<dbReference type="InterPro" id="IPR023213">
    <property type="entry name" value="CAT-like_dom_sf"/>
</dbReference>
<feature type="domain" description="Carrier" evidence="5">
    <location>
        <begin position="983"/>
        <end position="1058"/>
    </location>
</feature>
<dbReference type="PANTHER" id="PTHR45527">
    <property type="entry name" value="NONRIBOSOMAL PEPTIDE SYNTHETASE"/>
    <property type="match status" value="1"/>
</dbReference>
<dbReference type="GO" id="GO:0005737">
    <property type="term" value="C:cytoplasm"/>
    <property type="evidence" value="ECO:0007669"/>
    <property type="project" value="TreeGrafter"/>
</dbReference>
<dbReference type="FunFam" id="2.30.38.10:FF:000001">
    <property type="entry name" value="Non-ribosomal peptide synthetase PvdI"/>
    <property type="match status" value="1"/>
</dbReference>
<evidence type="ECO:0000256" key="3">
    <source>
        <dbReference type="ARBA" id="ARBA00022450"/>
    </source>
</evidence>
<dbReference type="InterPro" id="IPR042099">
    <property type="entry name" value="ANL_N_sf"/>
</dbReference>
<dbReference type="CDD" id="cd05930">
    <property type="entry name" value="A_NRPS"/>
    <property type="match status" value="1"/>
</dbReference>
<dbReference type="InterPro" id="IPR010071">
    <property type="entry name" value="AA_adenyl_dom"/>
</dbReference>
<dbReference type="GO" id="GO:0044550">
    <property type="term" value="P:secondary metabolite biosynthetic process"/>
    <property type="evidence" value="ECO:0007669"/>
    <property type="project" value="UniProtKB-ARBA"/>
</dbReference>
<name>A0A450Y9S3_9GAMM</name>
<dbReference type="GO" id="GO:0031177">
    <property type="term" value="F:phosphopantetheine binding"/>
    <property type="evidence" value="ECO:0007669"/>
    <property type="project" value="InterPro"/>
</dbReference>
<comment type="similarity">
    <text evidence="2">Belongs to the ATP-dependent AMP-binding enzyme family.</text>
</comment>
<evidence type="ECO:0000313" key="7">
    <source>
        <dbReference type="EMBL" id="VFK44225.1"/>
    </source>
</evidence>
<dbReference type="InterPro" id="IPR000873">
    <property type="entry name" value="AMP-dep_synth/lig_dom"/>
</dbReference>
<dbReference type="CDD" id="cd19531">
    <property type="entry name" value="LCL_NRPS-like"/>
    <property type="match status" value="1"/>
</dbReference>
<dbReference type="InterPro" id="IPR001031">
    <property type="entry name" value="Thioesterase"/>
</dbReference>
<reference evidence="6" key="1">
    <citation type="submission" date="2019-02" db="EMBL/GenBank/DDBJ databases">
        <authorList>
            <person name="Gruber-Vodicka R. H."/>
            <person name="Seah K. B. B."/>
        </authorList>
    </citation>
    <scope>NUCLEOTIDE SEQUENCE</scope>
    <source>
        <strain evidence="7">BECK_S1320</strain>
        <strain evidence="6">BECK_S1321</strain>
    </source>
</reference>
<dbReference type="PROSITE" id="PS00455">
    <property type="entry name" value="AMP_BINDING"/>
    <property type="match status" value="1"/>
</dbReference>
<dbReference type="InterPro" id="IPR045851">
    <property type="entry name" value="AMP-bd_C_sf"/>
</dbReference>
<dbReference type="GO" id="GO:0003824">
    <property type="term" value="F:catalytic activity"/>
    <property type="evidence" value="ECO:0007669"/>
    <property type="project" value="InterPro"/>
</dbReference>
<dbReference type="FunFam" id="1.10.1200.10:FF:000005">
    <property type="entry name" value="Nonribosomal peptide synthetase 1"/>
    <property type="match status" value="1"/>
</dbReference>
<gene>
    <name evidence="7" type="ORF">BECKSD772E_GA0070983_103510</name>
    <name evidence="6" type="ORF">BECKSD772F_GA0070984_102319</name>
</gene>
<dbReference type="Pfam" id="PF00668">
    <property type="entry name" value="Condensation"/>
    <property type="match status" value="1"/>
</dbReference>
<dbReference type="NCBIfam" id="TIGR01733">
    <property type="entry name" value="AA-adenyl-dom"/>
    <property type="match status" value="1"/>
</dbReference>
<dbReference type="Gene3D" id="3.40.50.12780">
    <property type="entry name" value="N-terminal domain of ligase-like"/>
    <property type="match status" value="1"/>
</dbReference>
<evidence type="ECO:0000256" key="2">
    <source>
        <dbReference type="ARBA" id="ARBA00006432"/>
    </source>
</evidence>
<dbReference type="SUPFAM" id="SSF47336">
    <property type="entry name" value="ACP-like"/>
    <property type="match status" value="1"/>
</dbReference>
<evidence type="ECO:0000259" key="5">
    <source>
        <dbReference type="PROSITE" id="PS50075"/>
    </source>
</evidence>
<dbReference type="Gene3D" id="3.40.50.1820">
    <property type="entry name" value="alpha/beta hydrolase"/>
    <property type="match status" value="1"/>
</dbReference>
<dbReference type="Gene3D" id="1.10.1200.10">
    <property type="entry name" value="ACP-like"/>
    <property type="match status" value="1"/>
</dbReference>
<dbReference type="InterPro" id="IPR001242">
    <property type="entry name" value="Condensation_dom"/>
</dbReference>
<sequence length="1349" mass="151241">MTIEYPLSAGQQGLWSLEQRFPNRGLYNNSGAWQLPMDISVPALRRAAERVCARHPAWRSTFSEREGVPYQVARNDLSTGFREVSCDPDVDLEAVLEEQASEFMDIERDLPVRWVVISISGQRPVLFLMAHHIIADAWSVVTAITELGALYREEMGGSAADLPTPARSYAEFIQEQANWLESREGERQKLFWRETLSGRIPTLDLPTDRPRRAEPSFHTDCFPFAIPVALREGMQRLAKEMNMRPLALWLSAWFVFLHRLSGAEDLATTIPVAGRGEEYDGVLGFFVNPMPVRVSCSGEQSFRAFLGHVTEALGPALAHRDWPLSLMEIDRDTLSSLTQTNFSWHDYNYFGKRDEPLVTAWGEVGDLWRVGDMEWELARYWHQPEETEIELWVMSLPDNRYCVLQYASDLFDRSTVERWAWHFISLLEGIVTGPDTPIAELPLLTEAERHRILVEWNATKTPYPADKCVHELFQEQAVREPDAVAIIFEEERVTYGELNTRANRLAHRVRALGVGPEVLVGLFVERSVEMVVGLLAILKAAGAYVPLDPEYPAERLAFMAKDAGLAVLLCHGATRGRLPECAARILDVDGEATAIAEESSENPARLAGPNNLAYVIHTSGSTGKPKGVCVEHGMVASHIRSVIALHGLTGKDRVLQFASIGFDASVGQIFSSLAVGAALALRGIEIWTPEDCLRNIARYGITVAHVTPFYARQFLAFVVQQNEPPSTDFRLFNVGGDILPTTTIQLWRKTALRNERFLNTYGPTEATVTATAFEIHADWLGEVISAPIGKPLPGRTVYILDNRMHPTPVGIKGELCIGGAGVARGYLNRPELTAERFIPDPFSDDPEARLYRTGDLCRWLPDGTIEFLGRIDTQVKIRGFRIECGEVESALLSHPGIRKAVVDSRGEGIDKQLVGWVVAENDNHPALRDGLRTHLREILPDWMLPARFVFMESLPLTSSGKVDRRALPAPDADDLGAGVKYIAPRDPVEETLCGIFAEVLGVSRIGVHDGFFDLGGHSLSATRAISLVRKRLGVELPLRALFEYPATAELAVAVRKREGWQPTILFPLKKEGEKPPLFCIHPVGGGAFCYRELADCLDKNQPVYGIQAVGFEGKADPLTNIEAMAARYVEEMITLWPNGPYHLYGWSFGGVVAFEMAQLLRAGKREIGLLALADTPHPSWFEGRKEPREDEMMIHLLAEAGEMESAFSEKLKGMGLKDRLAYLRRRLTRESILEVGDPNRFARVYRANLQALSTYFPSPWKGKMVFLSAEEWPEAEEIPHLAWRMFARQFDHHVIPGNHFTLHRQPNVSRIVGVLDAQRAKSPWHRLRYRTGRRARQRAPVRRWPPPSP</sequence>
<dbReference type="PANTHER" id="PTHR45527:SF1">
    <property type="entry name" value="FATTY ACID SYNTHASE"/>
    <property type="match status" value="1"/>
</dbReference>
<dbReference type="PROSITE" id="PS50075">
    <property type="entry name" value="CARRIER"/>
    <property type="match status" value="1"/>
</dbReference>
<dbReference type="FunFam" id="3.30.300.30:FF:000010">
    <property type="entry name" value="Enterobactin synthetase component F"/>
    <property type="match status" value="1"/>
</dbReference>
<dbReference type="Pfam" id="PF00975">
    <property type="entry name" value="Thioesterase"/>
    <property type="match status" value="1"/>
</dbReference>
<dbReference type="InterPro" id="IPR009081">
    <property type="entry name" value="PP-bd_ACP"/>
</dbReference>
<comment type="cofactor">
    <cofactor evidence="1">
        <name>pantetheine 4'-phosphate</name>
        <dbReference type="ChEBI" id="CHEBI:47942"/>
    </cofactor>
</comment>
<dbReference type="FunFam" id="3.40.50.980:FF:000001">
    <property type="entry name" value="Non-ribosomal peptide synthetase"/>
    <property type="match status" value="1"/>
</dbReference>
<dbReference type="SMART" id="SM00823">
    <property type="entry name" value="PKS_PP"/>
    <property type="match status" value="1"/>
</dbReference>
<dbReference type="SUPFAM" id="SSF52777">
    <property type="entry name" value="CoA-dependent acyltransferases"/>
    <property type="match status" value="2"/>
</dbReference>
<organism evidence="6">
    <name type="scientific">Candidatus Kentrum sp. SD</name>
    <dbReference type="NCBI Taxonomy" id="2126332"/>
    <lineage>
        <taxon>Bacteria</taxon>
        <taxon>Pseudomonadati</taxon>
        <taxon>Pseudomonadota</taxon>
        <taxon>Gammaproteobacteria</taxon>
        <taxon>Candidatus Kentrum</taxon>
    </lineage>
</organism>
<evidence type="ECO:0000256" key="1">
    <source>
        <dbReference type="ARBA" id="ARBA00001957"/>
    </source>
</evidence>
<dbReference type="Gene3D" id="3.30.559.10">
    <property type="entry name" value="Chloramphenicol acetyltransferase-like domain"/>
    <property type="match status" value="1"/>
</dbReference>
<evidence type="ECO:0000256" key="4">
    <source>
        <dbReference type="ARBA" id="ARBA00022553"/>
    </source>
</evidence>
<accession>A0A450Y9S3</accession>
<keyword evidence="4" id="KW-0597">Phosphoprotein</keyword>